<feature type="modified residue" description="N6-(pyridoxal phosphate)lysine" evidence="6">
    <location>
        <position position="310"/>
    </location>
</feature>
<evidence type="ECO:0000256" key="3">
    <source>
        <dbReference type="ARBA" id="ARBA00022793"/>
    </source>
</evidence>
<evidence type="ECO:0000313" key="8">
    <source>
        <dbReference type="EMBL" id="MBY5958441.1"/>
    </source>
</evidence>
<keyword evidence="9" id="KW-1185">Reference proteome</keyword>
<dbReference type="GO" id="GO:0019752">
    <property type="term" value="P:carboxylic acid metabolic process"/>
    <property type="evidence" value="ECO:0007669"/>
    <property type="project" value="InterPro"/>
</dbReference>
<dbReference type="InterPro" id="IPR015424">
    <property type="entry name" value="PyrdxlP-dep_Trfase"/>
</dbReference>
<keyword evidence="8" id="KW-0808">Transferase</keyword>
<evidence type="ECO:0000256" key="4">
    <source>
        <dbReference type="ARBA" id="ARBA00022898"/>
    </source>
</evidence>
<keyword evidence="4 6" id="KW-0663">Pyridoxal phosphate</keyword>
<protein>
    <submittedName>
        <fullName evidence="8">Aminotransferase class V-fold PLP-dependent enzyme</fullName>
    </submittedName>
</protein>
<dbReference type="PANTHER" id="PTHR11999:SF70">
    <property type="entry name" value="MIP05841P"/>
    <property type="match status" value="1"/>
</dbReference>
<gene>
    <name evidence="8" type="ORF">KUV50_09880</name>
</gene>
<evidence type="ECO:0000313" key="9">
    <source>
        <dbReference type="Proteomes" id="UP000753961"/>
    </source>
</evidence>
<organism evidence="8 9">
    <name type="scientific">Membranihabitans marinus</name>
    <dbReference type="NCBI Taxonomy" id="1227546"/>
    <lineage>
        <taxon>Bacteria</taxon>
        <taxon>Pseudomonadati</taxon>
        <taxon>Bacteroidota</taxon>
        <taxon>Saprospiria</taxon>
        <taxon>Saprospirales</taxon>
        <taxon>Saprospiraceae</taxon>
        <taxon>Membranihabitans</taxon>
    </lineage>
</organism>
<keyword evidence="3" id="KW-0210">Decarboxylase</keyword>
<dbReference type="Gene3D" id="3.40.640.10">
    <property type="entry name" value="Type I PLP-dependent aspartate aminotransferase-like (Major domain)"/>
    <property type="match status" value="1"/>
</dbReference>
<dbReference type="PRINTS" id="PR00800">
    <property type="entry name" value="YHDCRBOXLASE"/>
</dbReference>
<dbReference type="RefSeq" id="WP_222579976.1">
    <property type="nucleotide sequence ID" value="NZ_JAHVHU010000008.1"/>
</dbReference>
<evidence type="ECO:0000256" key="7">
    <source>
        <dbReference type="RuleBase" id="RU000382"/>
    </source>
</evidence>
<evidence type="ECO:0000256" key="2">
    <source>
        <dbReference type="ARBA" id="ARBA00009533"/>
    </source>
</evidence>
<dbReference type="GO" id="GO:0006520">
    <property type="term" value="P:amino acid metabolic process"/>
    <property type="evidence" value="ECO:0007669"/>
    <property type="project" value="InterPro"/>
</dbReference>
<evidence type="ECO:0000256" key="1">
    <source>
        <dbReference type="ARBA" id="ARBA00001933"/>
    </source>
</evidence>
<dbReference type="InterPro" id="IPR015421">
    <property type="entry name" value="PyrdxlP-dep_Trfase_major"/>
</dbReference>
<dbReference type="InterPro" id="IPR010977">
    <property type="entry name" value="Aromatic_deC"/>
</dbReference>
<dbReference type="GO" id="GO:0016831">
    <property type="term" value="F:carboxy-lyase activity"/>
    <property type="evidence" value="ECO:0007669"/>
    <property type="project" value="UniProtKB-KW"/>
</dbReference>
<dbReference type="GO" id="GO:0005737">
    <property type="term" value="C:cytoplasm"/>
    <property type="evidence" value="ECO:0007669"/>
    <property type="project" value="TreeGrafter"/>
</dbReference>
<dbReference type="Gene3D" id="3.90.1150.10">
    <property type="entry name" value="Aspartate Aminotransferase, domain 1"/>
    <property type="match status" value="1"/>
</dbReference>
<dbReference type="Proteomes" id="UP000753961">
    <property type="component" value="Unassembled WGS sequence"/>
</dbReference>
<dbReference type="GO" id="GO:0008483">
    <property type="term" value="F:transaminase activity"/>
    <property type="evidence" value="ECO:0007669"/>
    <property type="project" value="UniProtKB-KW"/>
</dbReference>
<dbReference type="EMBL" id="JAHVHU010000008">
    <property type="protein sequence ID" value="MBY5958441.1"/>
    <property type="molecule type" value="Genomic_DNA"/>
</dbReference>
<evidence type="ECO:0000256" key="5">
    <source>
        <dbReference type="ARBA" id="ARBA00023239"/>
    </source>
</evidence>
<reference evidence="8" key="1">
    <citation type="submission" date="2021-06" db="EMBL/GenBank/DDBJ databases">
        <title>44 bacteria genomes isolated from Dapeng, Shenzhen.</title>
        <authorList>
            <person name="Zheng W."/>
            <person name="Yu S."/>
            <person name="Huang Y."/>
        </authorList>
    </citation>
    <scope>NUCLEOTIDE SEQUENCE</scope>
    <source>
        <strain evidence="8">DP5N28-2</strain>
    </source>
</reference>
<sequence length="489" mass="55029">MTEINKIIRELDHLQESARTLEATSPHRAVLMEEVRGYAEDFLNKLPEAKAFTNDGFDRTEKDDFFSIDESGETLSDILSFIKKRVNHAGFNSASGGYMGYIPGGGIYESALGDYMAAVTNTYAGIFSASPGAVRMENSLIRWAGELVGYTANFGGNLTSGGSLANLIAISAARTTHGIKGKDLHRSIIYTTRHTHHSNQKALKICGMEECPIHYIDLDENYRLDADQLADRVRSDRASGLNPFLVVGNAGSTNQGAVDPLNEISRIASENKMWFHVDGAYGGFFLLTDHGKKKLQGIEKADSVILDPHKGLFLPYGTGMVLVKEIRHLLAANSFEAHYMQDAREHQEEYSPAELSPELSRHFRGMRMWLPLKLYGLEPFRKNLDEKILLARYFYWKIKALGYDTGPYPDLSIVGFRYVPEKGDANEWNKNLVRHIQEDGRVFISSTFIKDIYVIRCAILSFRTHREKVDLLLDIIEKYTKKHSTSTVQ</sequence>
<keyword evidence="5 7" id="KW-0456">Lyase</keyword>
<comment type="similarity">
    <text evidence="2 7">Belongs to the group II decarboxylase family.</text>
</comment>
<keyword evidence="8" id="KW-0032">Aminotransferase</keyword>
<name>A0A953HXH8_9BACT</name>
<evidence type="ECO:0000256" key="6">
    <source>
        <dbReference type="PIRSR" id="PIRSR602129-50"/>
    </source>
</evidence>
<dbReference type="PANTHER" id="PTHR11999">
    <property type="entry name" value="GROUP II PYRIDOXAL-5-PHOSPHATE DECARBOXYLASE"/>
    <property type="match status" value="1"/>
</dbReference>
<comment type="caution">
    <text evidence="8">The sequence shown here is derived from an EMBL/GenBank/DDBJ whole genome shotgun (WGS) entry which is preliminary data.</text>
</comment>
<dbReference type="GO" id="GO:0030170">
    <property type="term" value="F:pyridoxal phosphate binding"/>
    <property type="evidence" value="ECO:0007669"/>
    <property type="project" value="InterPro"/>
</dbReference>
<dbReference type="Pfam" id="PF00282">
    <property type="entry name" value="Pyridoxal_deC"/>
    <property type="match status" value="1"/>
</dbReference>
<dbReference type="AlphaFoldDB" id="A0A953HXH8"/>
<dbReference type="SUPFAM" id="SSF53383">
    <property type="entry name" value="PLP-dependent transferases"/>
    <property type="match status" value="1"/>
</dbReference>
<dbReference type="InterPro" id="IPR002129">
    <property type="entry name" value="PyrdxlP-dep_de-COase"/>
</dbReference>
<comment type="cofactor">
    <cofactor evidence="1 6 7">
        <name>pyridoxal 5'-phosphate</name>
        <dbReference type="ChEBI" id="CHEBI:597326"/>
    </cofactor>
</comment>
<dbReference type="InterPro" id="IPR015422">
    <property type="entry name" value="PyrdxlP-dep_Trfase_small"/>
</dbReference>
<accession>A0A953HXH8</accession>
<proteinExistence type="inferred from homology"/>